<feature type="repeat" description="TPR" evidence="3">
    <location>
        <begin position="79"/>
        <end position="112"/>
    </location>
</feature>
<dbReference type="AlphaFoldDB" id="A0A2R5F3X0"/>
<keyword evidence="2 3" id="KW-0802">TPR repeat</keyword>
<protein>
    <recommendedName>
        <fullName evidence="4">LytR/CpsA/Psr regulator C-terminal domain-containing protein</fullName>
    </recommendedName>
</protein>
<dbReference type="Pfam" id="PF13432">
    <property type="entry name" value="TPR_16"/>
    <property type="match status" value="1"/>
</dbReference>
<dbReference type="InterPro" id="IPR019734">
    <property type="entry name" value="TPR_rpt"/>
</dbReference>
<dbReference type="Gene3D" id="3.30.70.2390">
    <property type="match status" value="1"/>
</dbReference>
<name>A0A2R5F3X0_9PROT</name>
<dbReference type="InterPro" id="IPR011990">
    <property type="entry name" value="TPR-like_helical_dom_sf"/>
</dbReference>
<dbReference type="EMBL" id="BDOQ01000002">
    <property type="protein sequence ID" value="GBG13160.1"/>
    <property type="molecule type" value="Genomic_DNA"/>
</dbReference>
<dbReference type="PROSITE" id="PS50005">
    <property type="entry name" value="TPR"/>
    <property type="match status" value="3"/>
</dbReference>
<evidence type="ECO:0000256" key="3">
    <source>
        <dbReference type="PROSITE-ProRule" id="PRU00339"/>
    </source>
</evidence>
<evidence type="ECO:0000256" key="1">
    <source>
        <dbReference type="ARBA" id="ARBA00022737"/>
    </source>
</evidence>
<dbReference type="PANTHER" id="PTHR44943:SF8">
    <property type="entry name" value="TPR REPEAT-CONTAINING PROTEIN MJ0263"/>
    <property type="match status" value="1"/>
</dbReference>
<dbReference type="PROSITE" id="PS50293">
    <property type="entry name" value="TPR_REGION"/>
    <property type="match status" value="1"/>
</dbReference>
<accession>A0A2R5F3X0</accession>
<organism evidence="5 6">
    <name type="scientific">Novimethylophilus kurashikiensis</name>
    <dbReference type="NCBI Taxonomy" id="1825523"/>
    <lineage>
        <taxon>Bacteria</taxon>
        <taxon>Pseudomonadati</taxon>
        <taxon>Pseudomonadota</taxon>
        <taxon>Betaproteobacteria</taxon>
        <taxon>Nitrosomonadales</taxon>
        <taxon>Methylophilaceae</taxon>
        <taxon>Novimethylophilus</taxon>
    </lineage>
</organism>
<keyword evidence="6" id="KW-1185">Reference proteome</keyword>
<dbReference type="RefSeq" id="WP_109014355.1">
    <property type="nucleotide sequence ID" value="NZ_BDOQ01000002.1"/>
</dbReference>
<evidence type="ECO:0000313" key="5">
    <source>
        <dbReference type="EMBL" id="GBG13160.1"/>
    </source>
</evidence>
<dbReference type="PANTHER" id="PTHR44943">
    <property type="entry name" value="CELLULOSE SYNTHASE OPERON PROTEIN C"/>
    <property type="match status" value="1"/>
</dbReference>
<evidence type="ECO:0000256" key="2">
    <source>
        <dbReference type="ARBA" id="ARBA00022803"/>
    </source>
</evidence>
<feature type="domain" description="LytR/CpsA/Psr regulator C-terminal" evidence="4">
    <location>
        <begin position="239"/>
        <end position="327"/>
    </location>
</feature>
<sequence length="335" mass="36661">MAKNNLIPMACCLALLGGCATNKPMDGSDLRIEPTVGTTSNAATSSSFYQLGRYYQGQNRYDQAITAYQKAIAADSSDSEAYNGLGVIYSQQGRFEEAEQAFRNGLVQTPRSAHILSNLGYAYYLQGRYQESIDTLKQAVEIDPDNRRAAGNLKLAYEKAGKSAEAATVVVPAEKASLMAQPEPAPSAPVQMVSGKITRVETRNVEVVQVAPAVFEIREQRPAEPLPQAKSPQAANAGDIRIEISNGNGVAGMAKRVGRYLKQGGYTSQRITNQKPFNSETSEIQYRSGFEADARLLQSKVPGQPALIQRDDLRSDIKVRLLIGKDWIDRQDYFK</sequence>
<dbReference type="OrthoDB" id="128717at2"/>
<dbReference type="InterPro" id="IPR051685">
    <property type="entry name" value="Ycf3/AcsC/BcsC/TPR_MFPF"/>
</dbReference>
<reference evidence="5 6" key="1">
    <citation type="journal article" date="2018" name="Environ. Microbiol.">
        <title>Isolation and genomic characterization of Novimethylophilus kurashikiensis gen. nov. sp. nov., a new lanthanide-dependent methylotrophic species of Methylophilaceae.</title>
        <authorList>
            <person name="Lv H."/>
            <person name="Sahin N."/>
            <person name="Tani A."/>
        </authorList>
    </citation>
    <scope>NUCLEOTIDE SEQUENCE [LARGE SCALE GENOMIC DNA]</scope>
    <source>
        <strain evidence="5 6">La2-4</strain>
    </source>
</reference>
<dbReference type="PROSITE" id="PS51257">
    <property type="entry name" value="PROKAR_LIPOPROTEIN"/>
    <property type="match status" value="1"/>
</dbReference>
<keyword evidence="1" id="KW-0677">Repeat</keyword>
<dbReference type="Proteomes" id="UP000245081">
    <property type="component" value="Unassembled WGS sequence"/>
</dbReference>
<dbReference type="SUPFAM" id="SSF48452">
    <property type="entry name" value="TPR-like"/>
    <property type="match status" value="1"/>
</dbReference>
<evidence type="ECO:0000313" key="6">
    <source>
        <dbReference type="Proteomes" id="UP000245081"/>
    </source>
</evidence>
<dbReference type="SMART" id="SM00028">
    <property type="entry name" value="TPR"/>
    <property type="match status" value="3"/>
</dbReference>
<evidence type="ECO:0000259" key="4">
    <source>
        <dbReference type="Pfam" id="PF13399"/>
    </source>
</evidence>
<feature type="repeat" description="TPR" evidence="3">
    <location>
        <begin position="113"/>
        <end position="146"/>
    </location>
</feature>
<dbReference type="InterPro" id="IPR027381">
    <property type="entry name" value="LytR/CpsA/Psr_C"/>
</dbReference>
<dbReference type="Gene3D" id="1.25.40.10">
    <property type="entry name" value="Tetratricopeptide repeat domain"/>
    <property type="match status" value="1"/>
</dbReference>
<gene>
    <name evidence="5" type="ORF">NMK_0698</name>
</gene>
<comment type="caution">
    <text evidence="5">The sequence shown here is derived from an EMBL/GenBank/DDBJ whole genome shotgun (WGS) entry which is preliminary data.</text>
</comment>
<proteinExistence type="predicted"/>
<feature type="repeat" description="TPR" evidence="3">
    <location>
        <begin position="45"/>
        <end position="78"/>
    </location>
</feature>
<dbReference type="Pfam" id="PF13399">
    <property type="entry name" value="LytR_C"/>
    <property type="match status" value="1"/>
</dbReference>
<dbReference type="Pfam" id="PF00515">
    <property type="entry name" value="TPR_1"/>
    <property type="match status" value="1"/>
</dbReference>